<sequence length="464" mass="51879">MTNWIPDRDSLRQPLHLSLAASISAAIEDGRLKAGQRLPTHRKLAEQLNLSVNTVSKAYDTVKRQNLIEGQIGRGSYVTDTKKPERQPYILEPEQKNMFDLSISRPAYSKLHVDRMQKLLSELPGDLNSQMFLSCRPNIGFETHRIAGTKWLSLCGLNTQPDNIILTNGVTHGMSAALSALTRPGDIVLSDSITHHLLVSACAYLGLQLVGLDIDEYGVVPDALEKACVELKPKALYLLPSLAGPNIYMMPESRRRQIADIVKKYELHLVENDACGPVAKDRPQPVSEIIPELSIYLTTFTKCTVSGLRAGYLVAPERLFPALTGRLIVFGWMATPLMCEIATRWVLDGTAEELTLWQRSNLRTRYDIARTELAEFDWHGHPSGLHLWLKLPGEWDSASFVAHARQLNIAVSPETPFMAPKSIPQNAIRISVASIRDVDRFQQALRMIAGLLKQQREPLPQLVY</sequence>
<reference evidence="7" key="1">
    <citation type="submission" date="2022-06" db="EMBL/GenBank/DDBJ databases">
        <title>Sneathiella actinostolidae sp. nov., isolated from a sea anemonein the Western Pacific Ocean.</title>
        <authorList>
            <person name="Wei M.J."/>
        </authorList>
    </citation>
    <scope>NUCLEOTIDE SEQUENCE</scope>
    <source>
        <strain evidence="7">PHK-P5</strain>
    </source>
</reference>
<name>A0ABY4W5G1_9PROT</name>
<keyword evidence="2" id="KW-0663">Pyridoxal phosphate</keyword>
<dbReference type="PROSITE" id="PS50949">
    <property type="entry name" value="HTH_GNTR"/>
    <property type="match status" value="1"/>
</dbReference>
<keyword evidence="5" id="KW-0804">Transcription</keyword>
<proteinExistence type="inferred from homology"/>
<dbReference type="RefSeq" id="WP_251936149.1">
    <property type="nucleotide sequence ID" value="NZ_CP098747.1"/>
</dbReference>
<dbReference type="Pfam" id="PF00155">
    <property type="entry name" value="Aminotran_1_2"/>
    <property type="match status" value="1"/>
</dbReference>
<dbReference type="InterPro" id="IPR015422">
    <property type="entry name" value="PyrdxlP-dep_Trfase_small"/>
</dbReference>
<dbReference type="InterPro" id="IPR051446">
    <property type="entry name" value="HTH_trans_reg/aminotransferase"/>
</dbReference>
<evidence type="ECO:0000313" key="8">
    <source>
        <dbReference type="Proteomes" id="UP001056291"/>
    </source>
</evidence>
<dbReference type="InterPro" id="IPR000524">
    <property type="entry name" value="Tscrpt_reg_HTH_GntR"/>
</dbReference>
<dbReference type="InterPro" id="IPR036390">
    <property type="entry name" value="WH_DNA-bd_sf"/>
</dbReference>
<evidence type="ECO:0000256" key="5">
    <source>
        <dbReference type="ARBA" id="ARBA00023163"/>
    </source>
</evidence>
<dbReference type="InterPro" id="IPR015424">
    <property type="entry name" value="PyrdxlP-dep_Trfase"/>
</dbReference>
<dbReference type="SUPFAM" id="SSF53383">
    <property type="entry name" value="PLP-dependent transferases"/>
    <property type="match status" value="1"/>
</dbReference>
<organism evidence="7 8">
    <name type="scientific">Sneathiella marina</name>
    <dbReference type="NCBI Taxonomy" id="2950108"/>
    <lineage>
        <taxon>Bacteria</taxon>
        <taxon>Pseudomonadati</taxon>
        <taxon>Pseudomonadota</taxon>
        <taxon>Alphaproteobacteria</taxon>
        <taxon>Sneathiellales</taxon>
        <taxon>Sneathiellaceae</taxon>
        <taxon>Sneathiella</taxon>
    </lineage>
</organism>
<dbReference type="CDD" id="cd00609">
    <property type="entry name" value="AAT_like"/>
    <property type="match status" value="1"/>
</dbReference>
<dbReference type="CDD" id="cd07377">
    <property type="entry name" value="WHTH_GntR"/>
    <property type="match status" value="1"/>
</dbReference>
<dbReference type="Gene3D" id="3.90.1150.10">
    <property type="entry name" value="Aspartate Aminotransferase, domain 1"/>
    <property type="match status" value="1"/>
</dbReference>
<keyword evidence="4" id="KW-0238">DNA-binding</keyword>
<dbReference type="Gene3D" id="1.10.10.10">
    <property type="entry name" value="Winged helix-like DNA-binding domain superfamily/Winged helix DNA-binding domain"/>
    <property type="match status" value="1"/>
</dbReference>
<dbReference type="PANTHER" id="PTHR46577:SF1">
    <property type="entry name" value="HTH-TYPE TRANSCRIPTIONAL REGULATORY PROTEIN GABR"/>
    <property type="match status" value="1"/>
</dbReference>
<evidence type="ECO:0000256" key="3">
    <source>
        <dbReference type="ARBA" id="ARBA00023015"/>
    </source>
</evidence>
<dbReference type="InterPro" id="IPR036388">
    <property type="entry name" value="WH-like_DNA-bd_sf"/>
</dbReference>
<accession>A0ABY4W5G1</accession>
<evidence type="ECO:0000256" key="4">
    <source>
        <dbReference type="ARBA" id="ARBA00023125"/>
    </source>
</evidence>
<evidence type="ECO:0000313" key="7">
    <source>
        <dbReference type="EMBL" id="USG62428.1"/>
    </source>
</evidence>
<dbReference type="EMBL" id="CP098747">
    <property type="protein sequence ID" value="USG62428.1"/>
    <property type="molecule type" value="Genomic_DNA"/>
</dbReference>
<evidence type="ECO:0000256" key="2">
    <source>
        <dbReference type="ARBA" id="ARBA00022898"/>
    </source>
</evidence>
<dbReference type="Gene3D" id="3.40.640.10">
    <property type="entry name" value="Type I PLP-dependent aspartate aminotransferase-like (Major domain)"/>
    <property type="match status" value="1"/>
</dbReference>
<dbReference type="PANTHER" id="PTHR46577">
    <property type="entry name" value="HTH-TYPE TRANSCRIPTIONAL REGULATORY PROTEIN GABR"/>
    <property type="match status" value="1"/>
</dbReference>
<dbReference type="Proteomes" id="UP001056291">
    <property type="component" value="Chromosome"/>
</dbReference>
<feature type="domain" description="HTH gntR-type" evidence="6">
    <location>
        <begin position="13"/>
        <end position="81"/>
    </location>
</feature>
<dbReference type="InterPro" id="IPR004839">
    <property type="entry name" value="Aminotransferase_I/II_large"/>
</dbReference>
<keyword evidence="7" id="KW-0808">Transferase</keyword>
<gene>
    <name evidence="7" type="ORF">NBZ79_05485</name>
</gene>
<comment type="similarity">
    <text evidence="1">In the C-terminal section; belongs to the class-I pyridoxal-phosphate-dependent aminotransferase family.</text>
</comment>
<dbReference type="SUPFAM" id="SSF46785">
    <property type="entry name" value="Winged helix' DNA-binding domain"/>
    <property type="match status" value="1"/>
</dbReference>
<evidence type="ECO:0000259" key="6">
    <source>
        <dbReference type="PROSITE" id="PS50949"/>
    </source>
</evidence>
<keyword evidence="3" id="KW-0805">Transcription regulation</keyword>
<keyword evidence="7" id="KW-0032">Aminotransferase</keyword>
<keyword evidence="8" id="KW-1185">Reference proteome</keyword>
<evidence type="ECO:0000256" key="1">
    <source>
        <dbReference type="ARBA" id="ARBA00005384"/>
    </source>
</evidence>
<protein>
    <submittedName>
        <fullName evidence="7">PLP-dependent aminotransferase family protein</fullName>
    </submittedName>
</protein>
<dbReference type="GO" id="GO:0008483">
    <property type="term" value="F:transaminase activity"/>
    <property type="evidence" value="ECO:0007669"/>
    <property type="project" value="UniProtKB-KW"/>
</dbReference>
<dbReference type="InterPro" id="IPR015421">
    <property type="entry name" value="PyrdxlP-dep_Trfase_major"/>
</dbReference>
<dbReference type="SMART" id="SM00345">
    <property type="entry name" value="HTH_GNTR"/>
    <property type="match status" value="1"/>
</dbReference>
<dbReference type="Pfam" id="PF00392">
    <property type="entry name" value="GntR"/>
    <property type="match status" value="1"/>
</dbReference>